<keyword evidence="9" id="KW-1185">Reference proteome</keyword>
<evidence type="ECO:0000256" key="2">
    <source>
        <dbReference type="ARBA" id="ARBA00020364"/>
    </source>
</evidence>
<feature type="domain" description="RRM" evidence="7">
    <location>
        <begin position="340"/>
        <end position="423"/>
    </location>
</feature>
<dbReference type="Proteomes" id="UP000299102">
    <property type="component" value="Unassembled WGS sequence"/>
</dbReference>
<dbReference type="PANTHER" id="PTHR16105:SF0">
    <property type="entry name" value="RNA-BINDING REGION-CONTAINING PROTEIN 3"/>
    <property type="match status" value="1"/>
</dbReference>
<evidence type="ECO:0000313" key="9">
    <source>
        <dbReference type="Proteomes" id="UP000299102"/>
    </source>
</evidence>
<keyword evidence="5" id="KW-0539">Nucleus</keyword>
<dbReference type="GO" id="GO:0005689">
    <property type="term" value="C:U12-type spliceosomal complex"/>
    <property type="evidence" value="ECO:0007669"/>
    <property type="project" value="TreeGrafter"/>
</dbReference>
<evidence type="ECO:0000259" key="7">
    <source>
        <dbReference type="PROSITE" id="PS50102"/>
    </source>
</evidence>
<dbReference type="PANTHER" id="PTHR16105">
    <property type="entry name" value="RNA-BINDING REGION-CONTAINING PROTEIN 3"/>
    <property type="match status" value="1"/>
</dbReference>
<dbReference type="Gene3D" id="6.10.250.610">
    <property type="match status" value="1"/>
</dbReference>
<accession>A0A4C1Y4P6</accession>
<dbReference type="Pfam" id="PF00076">
    <property type="entry name" value="RRM_1"/>
    <property type="match status" value="1"/>
</dbReference>
<dbReference type="CDD" id="cd12239">
    <property type="entry name" value="RRM2_RBM40_like"/>
    <property type="match status" value="1"/>
</dbReference>
<protein>
    <recommendedName>
        <fullName evidence="2">RNA-binding region-containing protein 3</fullName>
    </recommendedName>
</protein>
<dbReference type="OrthoDB" id="448399at2759"/>
<dbReference type="STRING" id="151549.A0A4C1Y4P6"/>
<dbReference type="InterPro" id="IPR035979">
    <property type="entry name" value="RBD_domain_sf"/>
</dbReference>
<evidence type="ECO:0000256" key="6">
    <source>
        <dbReference type="PROSITE-ProRule" id="PRU00176"/>
    </source>
</evidence>
<evidence type="ECO:0000256" key="5">
    <source>
        <dbReference type="ARBA" id="ARBA00023242"/>
    </source>
</evidence>
<evidence type="ECO:0000256" key="3">
    <source>
        <dbReference type="ARBA" id="ARBA00022737"/>
    </source>
</evidence>
<dbReference type="FunFam" id="3.30.70.330:FF:000207">
    <property type="entry name" value="RNA-binding region (RNP1, RRM)-containing 3"/>
    <property type="match status" value="1"/>
</dbReference>
<comment type="caution">
    <text evidence="8">The sequence shown here is derived from an EMBL/GenBank/DDBJ whole genome shotgun (WGS) entry which is preliminary data.</text>
</comment>
<dbReference type="InterPro" id="IPR012677">
    <property type="entry name" value="Nucleotide-bd_a/b_plait_sf"/>
</dbReference>
<dbReference type="PROSITE" id="PS50102">
    <property type="entry name" value="RRM"/>
    <property type="match status" value="2"/>
</dbReference>
<dbReference type="InterPro" id="IPR000504">
    <property type="entry name" value="RRM_dom"/>
</dbReference>
<feature type="domain" description="RRM" evidence="7">
    <location>
        <begin position="3"/>
        <end position="75"/>
    </location>
</feature>
<dbReference type="GO" id="GO:0030626">
    <property type="term" value="F:U12 snRNA binding"/>
    <property type="evidence" value="ECO:0007669"/>
    <property type="project" value="TreeGrafter"/>
</dbReference>
<keyword evidence="3" id="KW-0677">Repeat</keyword>
<organism evidence="8 9">
    <name type="scientific">Eumeta variegata</name>
    <name type="common">Bagworm moth</name>
    <name type="synonym">Eumeta japonica</name>
    <dbReference type="NCBI Taxonomy" id="151549"/>
    <lineage>
        <taxon>Eukaryota</taxon>
        <taxon>Metazoa</taxon>
        <taxon>Ecdysozoa</taxon>
        <taxon>Arthropoda</taxon>
        <taxon>Hexapoda</taxon>
        <taxon>Insecta</taxon>
        <taxon>Pterygota</taxon>
        <taxon>Neoptera</taxon>
        <taxon>Endopterygota</taxon>
        <taxon>Lepidoptera</taxon>
        <taxon>Glossata</taxon>
        <taxon>Ditrysia</taxon>
        <taxon>Tineoidea</taxon>
        <taxon>Psychidae</taxon>
        <taxon>Oiketicinae</taxon>
        <taxon>Eumeta</taxon>
    </lineage>
</organism>
<dbReference type="GO" id="GO:0097157">
    <property type="term" value="F:pre-mRNA intronic binding"/>
    <property type="evidence" value="ECO:0007669"/>
    <property type="project" value="TreeGrafter"/>
</dbReference>
<evidence type="ECO:0000256" key="1">
    <source>
        <dbReference type="ARBA" id="ARBA00004123"/>
    </source>
</evidence>
<dbReference type="SUPFAM" id="SSF54928">
    <property type="entry name" value="RNA-binding domain, RBD"/>
    <property type="match status" value="2"/>
</dbReference>
<dbReference type="SMART" id="SM00360">
    <property type="entry name" value="RRM"/>
    <property type="match status" value="2"/>
</dbReference>
<comment type="subcellular location">
    <subcellularLocation>
        <location evidence="1">Nucleus</location>
    </subcellularLocation>
</comment>
<keyword evidence="4 6" id="KW-0694">RNA-binding</keyword>
<dbReference type="AlphaFoldDB" id="A0A4C1Y4P6"/>
<gene>
    <name evidence="8" type="ORF">EVAR_88407_1</name>
</gene>
<sequence length="429" mass="49392">MSNVLIIRHLPEALSFQEKEQLLKHFGAQKVWQTSTQRNYVFAAFRTIEQAKNSLHRLHQLEIANKRLVVEYSTEKELVSSKKSESQNVSFITTQIKEFLRSLNAWNPSVDFYQPPSPYIKYEYPPPTPESLINIIYALLSHKPLYIQLLHLMNKMCLESPFSVNDTAVAFFKNLFKEYLSPEITGTSHPDSEIESELSSAEENTEKCQNAPKLLKRNHLLPKTRKRIAAVLATATLPAVKKKAMHQEIFEEISFQEHKKISLVVSQDVLAKKHEVQPEEIGKIGILQKEETKEDLCVNKIIQPEKPTITKKELLQNKISFSDMKKLPVFKNYHPGEPSMRLYIKNLAKSVHEEDVIRIYKRYVEELDQSQQNAFDVRIMQEGKMKGQGFVTFPSVGIAQMALNETNGFILKDKPIVVQFARVANKKTI</sequence>
<evidence type="ECO:0000256" key="4">
    <source>
        <dbReference type="ARBA" id="ARBA00022884"/>
    </source>
</evidence>
<proteinExistence type="predicted"/>
<dbReference type="InterPro" id="IPR045164">
    <property type="entry name" value="RBM41/RNPC3"/>
</dbReference>
<evidence type="ECO:0000313" key="8">
    <source>
        <dbReference type="EMBL" id="GBP69507.1"/>
    </source>
</evidence>
<name>A0A4C1Y4P6_EUMVA</name>
<reference evidence="8 9" key="1">
    <citation type="journal article" date="2019" name="Commun. Biol.">
        <title>The bagworm genome reveals a unique fibroin gene that provides high tensile strength.</title>
        <authorList>
            <person name="Kono N."/>
            <person name="Nakamura H."/>
            <person name="Ohtoshi R."/>
            <person name="Tomita M."/>
            <person name="Numata K."/>
            <person name="Arakawa K."/>
        </authorList>
    </citation>
    <scope>NUCLEOTIDE SEQUENCE [LARGE SCALE GENOMIC DNA]</scope>
</reference>
<dbReference type="GO" id="GO:0000398">
    <property type="term" value="P:mRNA splicing, via spliceosome"/>
    <property type="evidence" value="ECO:0007669"/>
    <property type="project" value="TreeGrafter"/>
</dbReference>
<dbReference type="Gene3D" id="3.30.70.330">
    <property type="match status" value="2"/>
</dbReference>
<dbReference type="EMBL" id="BGZK01001043">
    <property type="protein sequence ID" value="GBP69507.1"/>
    <property type="molecule type" value="Genomic_DNA"/>
</dbReference>